<gene>
    <name evidence="1" type="ORF">R5U08_33650</name>
</gene>
<dbReference type="RefSeq" id="WP_230529111.1">
    <property type="nucleotide sequence ID" value="NZ_BMSO01000038.1"/>
</dbReference>
<reference evidence="1 2" key="2">
    <citation type="journal article" date="2024" name="Microb. Biotechnol.">
        <title>The involvement of multiple ABC transporters in daunorubicin efflux in Streptomyces coeruleorubidus.</title>
        <authorList>
            <person name="Dong J."/>
            <person name="Ning J."/>
            <person name="Tian Y."/>
            <person name="Li H."/>
            <person name="Chen H."/>
            <person name="Guan W."/>
        </authorList>
    </citation>
    <scope>NUCLEOTIDE SEQUENCE [LARGE SCALE GENOMIC DNA]</scope>
    <source>
        <strain evidence="1 2">CICC 11043</strain>
    </source>
</reference>
<proteinExistence type="predicted"/>
<evidence type="ECO:0000313" key="2">
    <source>
        <dbReference type="Proteomes" id="UP001305002"/>
    </source>
</evidence>
<dbReference type="EMBL" id="CP137524">
    <property type="protein sequence ID" value="WOT38797.1"/>
    <property type="molecule type" value="Genomic_DNA"/>
</dbReference>
<accession>A0ABZ0KMH4</accession>
<keyword evidence="2" id="KW-1185">Reference proteome</keyword>
<organism evidence="1 2">
    <name type="scientific">Streptomyces coeruleorubidus</name>
    <dbReference type="NCBI Taxonomy" id="116188"/>
    <lineage>
        <taxon>Bacteria</taxon>
        <taxon>Bacillati</taxon>
        <taxon>Actinomycetota</taxon>
        <taxon>Actinomycetes</taxon>
        <taxon>Kitasatosporales</taxon>
        <taxon>Streptomycetaceae</taxon>
        <taxon>Streptomyces</taxon>
    </lineage>
</organism>
<protein>
    <submittedName>
        <fullName evidence="1">Uncharacterized protein</fullName>
    </submittedName>
</protein>
<dbReference type="Proteomes" id="UP001305002">
    <property type="component" value="Chromosome"/>
</dbReference>
<reference evidence="1 2" key="1">
    <citation type="journal article" date="2021" name="J. Microbiol. Biotechnol.">
        <title>An Efficient Markerless Deletion System Suitable for the Industrial Strains of Streptomyces.</title>
        <authorList>
            <person name="Dong J."/>
            <person name="Wei J."/>
            <person name="Li H."/>
            <person name="Zhao S."/>
            <person name="Guan W."/>
        </authorList>
    </citation>
    <scope>NUCLEOTIDE SEQUENCE [LARGE SCALE GENOMIC DNA]</scope>
    <source>
        <strain evidence="1 2">CICC 11043</strain>
    </source>
</reference>
<sequence length="46" mass="5447">MPHDSQLIFADHVGRFYARQYGFLPMAGRLWDTCLFVIRLSRRSMS</sequence>
<evidence type="ECO:0000313" key="1">
    <source>
        <dbReference type="EMBL" id="WOT38797.1"/>
    </source>
</evidence>
<name>A0ABZ0KMH4_STRC4</name>